<dbReference type="InterPro" id="IPR032675">
    <property type="entry name" value="LRR_dom_sf"/>
</dbReference>
<dbReference type="EMBL" id="LNIX01000027">
    <property type="protein sequence ID" value="OXA41922.1"/>
    <property type="molecule type" value="Genomic_DNA"/>
</dbReference>
<dbReference type="Gene3D" id="3.80.10.10">
    <property type="entry name" value="Ribonuclease Inhibitor"/>
    <property type="match status" value="1"/>
</dbReference>
<evidence type="ECO:0000313" key="2">
    <source>
        <dbReference type="Proteomes" id="UP000198287"/>
    </source>
</evidence>
<evidence type="ECO:0008006" key="3">
    <source>
        <dbReference type="Google" id="ProtNLM"/>
    </source>
</evidence>
<accession>A0A226D8P8</accession>
<dbReference type="SUPFAM" id="SSF52058">
    <property type="entry name" value="L domain-like"/>
    <property type="match status" value="1"/>
</dbReference>
<evidence type="ECO:0000313" key="1">
    <source>
        <dbReference type="EMBL" id="OXA41922.1"/>
    </source>
</evidence>
<gene>
    <name evidence="1" type="ORF">Fcan01_23325</name>
</gene>
<name>A0A226D8P8_FOLCA</name>
<comment type="caution">
    <text evidence="1">The sequence shown here is derived from an EMBL/GenBank/DDBJ whole genome shotgun (WGS) entry which is preliminary data.</text>
</comment>
<proteinExistence type="predicted"/>
<organism evidence="1 2">
    <name type="scientific">Folsomia candida</name>
    <name type="common">Springtail</name>
    <dbReference type="NCBI Taxonomy" id="158441"/>
    <lineage>
        <taxon>Eukaryota</taxon>
        <taxon>Metazoa</taxon>
        <taxon>Ecdysozoa</taxon>
        <taxon>Arthropoda</taxon>
        <taxon>Hexapoda</taxon>
        <taxon>Collembola</taxon>
        <taxon>Entomobryomorpha</taxon>
        <taxon>Isotomoidea</taxon>
        <taxon>Isotomidae</taxon>
        <taxon>Proisotominae</taxon>
        <taxon>Folsomia</taxon>
    </lineage>
</organism>
<protein>
    <recommendedName>
        <fullName evidence="3">F-box domain-containing protein</fullName>
    </recommendedName>
</protein>
<sequence>MPNDSAKEDSAPSTCSEHVSTPRSVLIPDVIHHLSSFVATQDLRELRLVSKSWNYAVTPVLKARTKTILKLDGNMADIKEQLEFSPINLYLLVEHPNQPFTLDPATFPSIRNLKSIYFSYIADRHGYLGVQEVCRKIVLASSGSLQELKFEWDNESDVPSFESAVFPKLRNLGTDYFSDDDDAIVIKNLGHAITQSFPNLEHLAIGAENLHAIWELGLLPKFPRSLSSITLDGPSNLFGLECLFELPGRLKRLIFDEVHLEEIGTEMVELPTMFYKLLKKHSQTLEELCMDIYWELSPSEDTDGLDWKFPMFSAMKTFKLCSSNFFRNIEFENSLGYFGEIDYETCFPVLETLHVSTEQHDVAEVACFFPSGDIVVDWVKDVDIKIYTESDFDFEQASVYTRLFKIFPNARDSVVKQLRKLLLE</sequence>
<reference evidence="1 2" key="1">
    <citation type="submission" date="2015-12" db="EMBL/GenBank/DDBJ databases">
        <title>The genome of Folsomia candida.</title>
        <authorList>
            <person name="Faddeeva A."/>
            <person name="Derks M.F."/>
            <person name="Anvar Y."/>
            <person name="Smit S."/>
            <person name="Van Straalen N."/>
            <person name="Roelofs D."/>
        </authorList>
    </citation>
    <scope>NUCLEOTIDE SEQUENCE [LARGE SCALE GENOMIC DNA]</scope>
    <source>
        <strain evidence="1 2">VU population</strain>
        <tissue evidence="1">Whole body</tissue>
    </source>
</reference>
<keyword evidence="2" id="KW-1185">Reference proteome</keyword>
<dbReference type="Proteomes" id="UP000198287">
    <property type="component" value="Unassembled WGS sequence"/>
</dbReference>
<dbReference type="AlphaFoldDB" id="A0A226D8P8"/>